<evidence type="ECO:0000313" key="2">
    <source>
        <dbReference type="EMBL" id="MBC5638155.1"/>
    </source>
</evidence>
<feature type="transmembrane region" description="Helical" evidence="1">
    <location>
        <begin position="65"/>
        <end position="82"/>
    </location>
</feature>
<gene>
    <name evidence="2" type="ORF">H8S33_15270</name>
</gene>
<feature type="transmembrane region" description="Helical" evidence="1">
    <location>
        <begin position="6"/>
        <end position="29"/>
    </location>
</feature>
<organism evidence="2 3">
    <name type="scientific">Ornithinibacillus hominis</name>
    <dbReference type="NCBI Taxonomy" id="2763055"/>
    <lineage>
        <taxon>Bacteria</taxon>
        <taxon>Bacillati</taxon>
        <taxon>Bacillota</taxon>
        <taxon>Bacilli</taxon>
        <taxon>Bacillales</taxon>
        <taxon>Bacillaceae</taxon>
        <taxon>Ornithinibacillus</taxon>
    </lineage>
</organism>
<evidence type="ECO:0000256" key="1">
    <source>
        <dbReference type="SAM" id="Phobius"/>
    </source>
</evidence>
<protein>
    <submittedName>
        <fullName evidence="2">Uncharacterized protein</fullName>
    </submittedName>
</protein>
<sequence>MEFDFGFVTIMLPPLHITLIIILMIFLLVRWSKNLETRRITVFYYFLISIIIYPIFSYGTREGMFQLWVPLGFIVVFLYMLLYKKYHPSKMKASLLGLCIAIYLMVLEYVG</sequence>
<dbReference type="EMBL" id="JACOOL010000012">
    <property type="protein sequence ID" value="MBC5638155.1"/>
    <property type="molecule type" value="Genomic_DNA"/>
</dbReference>
<dbReference type="AlphaFoldDB" id="A0A923L871"/>
<keyword evidence="3" id="KW-1185">Reference proteome</keyword>
<dbReference type="Proteomes" id="UP000637359">
    <property type="component" value="Unassembled WGS sequence"/>
</dbReference>
<feature type="transmembrane region" description="Helical" evidence="1">
    <location>
        <begin position="94"/>
        <end position="110"/>
    </location>
</feature>
<accession>A0A923L871</accession>
<evidence type="ECO:0000313" key="3">
    <source>
        <dbReference type="Proteomes" id="UP000637359"/>
    </source>
</evidence>
<proteinExistence type="predicted"/>
<comment type="caution">
    <text evidence="2">The sequence shown here is derived from an EMBL/GenBank/DDBJ whole genome shotgun (WGS) entry which is preliminary data.</text>
</comment>
<keyword evidence="1" id="KW-1133">Transmembrane helix</keyword>
<reference evidence="2" key="1">
    <citation type="submission" date="2020-08" db="EMBL/GenBank/DDBJ databases">
        <title>Genome public.</title>
        <authorList>
            <person name="Liu C."/>
            <person name="Sun Q."/>
        </authorList>
    </citation>
    <scope>NUCLEOTIDE SEQUENCE</scope>
    <source>
        <strain evidence="2">BX22</strain>
    </source>
</reference>
<feature type="transmembrane region" description="Helical" evidence="1">
    <location>
        <begin position="41"/>
        <end position="59"/>
    </location>
</feature>
<keyword evidence="1" id="KW-0472">Membrane</keyword>
<keyword evidence="1" id="KW-0812">Transmembrane</keyword>
<name>A0A923L871_9BACI</name>
<dbReference type="RefSeq" id="WP_186870856.1">
    <property type="nucleotide sequence ID" value="NZ_JACOOL010000012.1"/>
</dbReference>